<evidence type="ECO:0000259" key="7">
    <source>
        <dbReference type="PROSITE" id="PS50011"/>
    </source>
</evidence>
<keyword evidence="9" id="KW-1185">Reference proteome</keyword>
<reference evidence="8" key="1">
    <citation type="submission" date="2013-04" db="EMBL/GenBank/DDBJ databases">
        <title>The Genome Sequence of Fonticula alba ATCC 38817.</title>
        <authorList>
            <consortium name="The Broad Institute Genomics Platform"/>
            <person name="Russ C."/>
            <person name="Cuomo C."/>
            <person name="Burger G."/>
            <person name="Gray M.W."/>
            <person name="Holland P.W.H."/>
            <person name="King N."/>
            <person name="Lang F.B.F."/>
            <person name="Roger A.J."/>
            <person name="Ruiz-Trillo I."/>
            <person name="Brown M."/>
            <person name="Walker B."/>
            <person name="Young S."/>
            <person name="Zeng Q."/>
            <person name="Gargeya S."/>
            <person name="Fitzgerald M."/>
            <person name="Haas B."/>
            <person name="Abouelleil A."/>
            <person name="Allen A.W."/>
            <person name="Alvarado L."/>
            <person name="Arachchi H.M."/>
            <person name="Berlin A.M."/>
            <person name="Chapman S.B."/>
            <person name="Gainer-Dewar J."/>
            <person name="Goldberg J."/>
            <person name="Griggs A."/>
            <person name="Gujja S."/>
            <person name="Hansen M."/>
            <person name="Howarth C."/>
            <person name="Imamovic A."/>
            <person name="Ireland A."/>
            <person name="Larimer J."/>
            <person name="McCowan C."/>
            <person name="Murphy C."/>
            <person name="Pearson M."/>
            <person name="Poon T.W."/>
            <person name="Priest M."/>
            <person name="Roberts A."/>
            <person name="Saif S."/>
            <person name="Shea T."/>
            <person name="Sisk P."/>
            <person name="Sykes S."/>
            <person name="Wortman J."/>
            <person name="Nusbaum C."/>
            <person name="Birren B."/>
        </authorList>
    </citation>
    <scope>NUCLEOTIDE SEQUENCE [LARGE SCALE GENOMIC DNA]</scope>
    <source>
        <strain evidence="8">ATCC 38817</strain>
    </source>
</reference>
<dbReference type="GO" id="GO:0004674">
    <property type="term" value="F:protein serine/threonine kinase activity"/>
    <property type="evidence" value="ECO:0007669"/>
    <property type="project" value="UniProtKB-KW"/>
</dbReference>
<feature type="compositionally biased region" description="Polar residues" evidence="6">
    <location>
        <begin position="153"/>
        <end position="166"/>
    </location>
</feature>
<dbReference type="InterPro" id="IPR050205">
    <property type="entry name" value="CDPK_Ser/Thr_kinases"/>
</dbReference>
<dbReference type="PROSITE" id="PS50011">
    <property type="entry name" value="PROTEIN_KINASE_DOM"/>
    <property type="match status" value="1"/>
</dbReference>
<evidence type="ECO:0000256" key="5">
    <source>
        <dbReference type="ARBA" id="ARBA00022840"/>
    </source>
</evidence>
<dbReference type="RefSeq" id="XP_009492571.1">
    <property type="nucleotide sequence ID" value="XM_009494296.1"/>
</dbReference>
<keyword evidence="4 8" id="KW-0418">Kinase</keyword>
<dbReference type="GeneID" id="20525167"/>
<organism evidence="8">
    <name type="scientific">Fonticula alba</name>
    <name type="common">Slime mold</name>
    <dbReference type="NCBI Taxonomy" id="691883"/>
    <lineage>
        <taxon>Eukaryota</taxon>
        <taxon>Rotosphaerida</taxon>
        <taxon>Fonticulaceae</taxon>
        <taxon>Fonticula</taxon>
    </lineage>
</organism>
<dbReference type="EMBL" id="KB932201">
    <property type="protein sequence ID" value="KCV72870.1"/>
    <property type="molecule type" value="Genomic_DNA"/>
</dbReference>
<protein>
    <submittedName>
        <fullName evidence="8">Calcium/calmodulin-dependent protein kinase I</fullName>
    </submittedName>
</protein>
<evidence type="ECO:0000256" key="3">
    <source>
        <dbReference type="ARBA" id="ARBA00022741"/>
    </source>
</evidence>
<keyword evidence="3" id="KW-0547">Nucleotide-binding</keyword>
<dbReference type="GO" id="GO:0005524">
    <property type="term" value="F:ATP binding"/>
    <property type="evidence" value="ECO:0007669"/>
    <property type="project" value="UniProtKB-KW"/>
</dbReference>
<dbReference type="Pfam" id="PF00069">
    <property type="entry name" value="Pkinase"/>
    <property type="match status" value="1"/>
</dbReference>
<evidence type="ECO:0000256" key="2">
    <source>
        <dbReference type="ARBA" id="ARBA00022679"/>
    </source>
</evidence>
<dbReference type="OrthoDB" id="40902at2759"/>
<name>A0A058ZEN5_FONAL</name>
<dbReference type="PANTHER" id="PTHR24349">
    <property type="entry name" value="SERINE/THREONINE-PROTEIN KINASE"/>
    <property type="match status" value="1"/>
</dbReference>
<keyword evidence="1" id="KW-0723">Serine/threonine-protein kinase</keyword>
<dbReference type="AlphaFoldDB" id="A0A058ZEN5"/>
<dbReference type="Proteomes" id="UP000030693">
    <property type="component" value="Unassembled WGS sequence"/>
</dbReference>
<dbReference type="Gene3D" id="1.10.510.10">
    <property type="entry name" value="Transferase(Phosphotransferase) domain 1"/>
    <property type="match status" value="1"/>
</dbReference>
<proteinExistence type="predicted"/>
<dbReference type="InterPro" id="IPR011009">
    <property type="entry name" value="Kinase-like_dom_sf"/>
</dbReference>
<evidence type="ECO:0000313" key="9">
    <source>
        <dbReference type="Proteomes" id="UP000030693"/>
    </source>
</evidence>
<dbReference type="eggNOG" id="KOG0032">
    <property type="taxonomic scope" value="Eukaryota"/>
</dbReference>
<feature type="domain" description="Protein kinase" evidence="7">
    <location>
        <begin position="1"/>
        <end position="91"/>
    </location>
</feature>
<keyword evidence="5" id="KW-0067">ATP-binding</keyword>
<evidence type="ECO:0000256" key="6">
    <source>
        <dbReference type="SAM" id="MobiDB-lite"/>
    </source>
</evidence>
<dbReference type="SMART" id="SM00220">
    <property type="entry name" value="S_TKc"/>
    <property type="match status" value="1"/>
</dbReference>
<keyword evidence="2" id="KW-0808">Transferase</keyword>
<evidence type="ECO:0000256" key="4">
    <source>
        <dbReference type="ARBA" id="ARBA00022777"/>
    </source>
</evidence>
<dbReference type="InterPro" id="IPR000719">
    <property type="entry name" value="Prot_kinase_dom"/>
</dbReference>
<feature type="region of interest" description="Disordered" evidence="6">
    <location>
        <begin position="142"/>
        <end position="166"/>
    </location>
</feature>
<dbReference type="SUPFAM" id="SSF56112">
    <property type="entry name" value="Protein kinase-like (PK-like)"/>
    <property type="match status" value="1"/>
</dbReference>
<sequence>MRMRNTTCGYGKSVDNWSIGVIAYILLCGYPPFYDEDQATLFQTIMAGVFDFHVEYWSHISDSAKDLIRRLLTVDPAQRLTAEEALRHPWIAQEGGSASNIDIHESFTTQLAKFNARRKLRAAMKTVAMVTRLKRLGLNAAEATADEQEETSDSSPLGSPTTEFAQ</sequence>
<gene>
    <name evidence="8" type="ORF">H696_00442</name>
</gene>
<evidence type="ECO:0000256" key="1">
    <source>
        <dbReference type="ARBA" id="ARBA00022527"/>
    </source>
</evidence>
<evidence type="ECO:0000313" key="8">
    <source>
        <dbReference type="EMBL" id="KCV72870.1"/>
    </source>
</evidence>
<accession>A0A058ZEN5</accession>
<dbReference type="OMA" id="LAHEWIC"/>
<dbReference type="STRING" id="691883.A0A058ZEN5"/>